<dbReference type="EC" id="3.4.-.-" evidence="6"/>
<name>A0ABQ9K3T4_9CUCU</name>
<proteinExistence type="inferred from homology"/>
<evidence type="ECO:0000256" key="5">
    <source>
        <dbReference type="PROSITE-ProRule" id="PRU01355"/>
    </source>
</evidence>
<keyword evidence="6" id="KW-0479">Metal-binding</keyword>
<dbReference type="CDD" id="cd06461">
    <property type="entry name" value="M2_ACE"/>
    <property type="match status" value="1"/>
</dbReference>
<comment type="similarity">
    <text evidence="1 5 6">Belongs to the peptidase M2 family.</text>
</comment>
<keyword evidence="3 5" id="KW-1015">Disulfide bond</keyword>
<dbReference type="PANTHER" id="PTHR10514:SF27">
    <property type="entry name" value="ANGIOTENSIN-CONVERTING ENZYME"/>
    <property type="match status" value="1"/>
</dbReference>
<dbReference type="SUPFAM" id="SSF55486">
    <property type="entry name" value="Metalloproteases ('zincins'), catalytic domain"/>
    <property type="match status" value="1"/>
</dbReference>
<dbReference type="EMBL" id="JAPWTJ010000043">
    <property type="protein sequence ID" value="KAJ8984248.1"/>
    <property type="molecule type" value="Genomic_DNA"/>
</dbReference>
<feature type="disulfide bond" evidence="5">
    <location>
        <begin position="476"/>
        <end position="494"/>
    </location>
</feature>
<comment type="caution">
    <text evidence="5">Lacks conserved residue(s) required for the propagation of feature annotation.</text>
</comment>
<evidence type="ECO:0000256" key="4">
    <source>
        <dbReference type="ARBA" id="ARBA00023180"/>
    </source>
</evidence>
<keyword evidence="6" id="KW-0378">Hydrolase</keyword>
<evidence type="ECO:0000256" key="6">
    <source>
        <dbReference type="RuleBase" id="RU361144"/>
    </source>
</evidence>
<accession>A0ABQ9K3T4</accession>
<dbReference type="PANTHER" id="PTHR10514">
    <property type="entry name" value="ANGIOTENSIN-CONVERTING ENZYME"/>
    <property type="match status" value="1"/>
</dbReference>
<keyword evidence="6" id="KW-0121">Carboxypeptidase</keyword>
<keyword evidence="6" id="KW-0482">Metalloprotease</keyword>
<dbReference type="PROSITE" id="PS52011">
    <property type="entry name" value="PEPTIDASE_M2"/>
    <property type="match status" value="1"/>
</dbReference>
<keyword evidence="4 6" id="KW-0325">Glycoprotein</keyword>
<gene>
    <name evidence="7" type="ORF">NQ317_007480</name>
</gene>
<evidence type="ECO:0000313" key="8">
    <source>
        <dbReference type="Proteomes" id="UP001162164"/>
    </source>
</evidence>
<evidence type="ECO:0000256" key="2">
    <source>
        <dbReference type="ARBA" id="ARBA00022729"/>
    </source>
</evidence>
<keyword evidence="2" id="KW-0732">Signal</keyword>
<evidence type="ECO:0000256" key="3">
    <source>
        <dbReference type="ARBA" id="ARBA00023157"/>
    </source>
</evidence>
<dbReference type="InterPro" id="IPR001548">
    <property type="entry name" value="Peptidase_M2"/>
</dbReference>
<keyword evidence="8" id="KW-1185">Reference proteome</keyword>
<comment type="caution">
    <text evidence="7">The sequence shown here is derived from an EMBL/GenBank/DDBJ whole genome shotgun (WGS) entry which is preliminary data.</text>
</comment>
<sequence>MDKGKKIAEDEKLSLKNCFDSNDILFNYQTDATNKQKKEAADRLNSTFTGEMALVYDFGKICPYKNPNCDLEKEGLSLKPEIENIMAKSRDYDELTYVWTAWRDATGAKMKKLYKALVDKSNENARASSIPCVLYYLVYYRAVIVQISSDTGEMWRAFYKDANFIENMENIWMQIKPLYTELYKYVGRKLKMFYRNRLDISDGLVPAQVFGSVWAQSWTNIADIVLPFPKASKMNIEAGLKERNFTTLDMFKIADEFYQSVGLLPMGNAYNESIGAVFNKPKDGRKVVCHPSTADYCNGTIKVKMCIQLNFEDLMSVFHELGHAQYGLQYLQTQPSSYRDSPTPGFHEAIGTTLALSFMSPTHLQRIGLLNNFLDSYEANINVLLYMALNKVAFLPFGLLVDKWRWDVFNGSVPENKWNSHYWQYKKIYQRLKPPVERSDETDLDPGDMYNIPVNIDFIMYYYAGILEFQIFKSMCIEADKYDPLTKKMPLHKCDFYNVAKAGGKLSKGMQLGSSKNWTEVLEIMTGYNTISVDPLLEYFEPLYRFLKEENKEFEEFIRELIEPRIKIPDISILLFTLDDSNE</sequence>
<dbReference type="PRINTS" id="PR00791">
    <property type="entry name" value="PEPDIPTASEA"/>
</dbReference>
<organism evidence="7 8">
    <name type="scientific">Molorchus minor</name>
    <dbReference type="NCBI Taxonomy" id="1323400"/>
    <lineage>
        <taxon>Eukaryota</taxon>
        <taxon>Metazoa</taxon>
        <taxon>Ecdysozoa</taxon>
        <taxon>Arthropoda</taxon>
        <taxon>Hexapoda</taxon>
        <taxon>Insecta</taxon>
        <taxon>Pterygota</taxon>
        <taxon>Neoptera</taxon>
        <taxon>Endopterygota</taxon>
        <taxon>Coleoptera</taxon>
        <taxon>Polyphaga</taxon>
        <taxon>Cucujiformia</taxon>
        <taxon>Chrysomeloidea</taxon>
        <taxon>Cerambycidae</taxon>
        <taxon>Lamiinae</taxon>
        <taxon>Monochamini</taxon>
        <taxon>Molorchus</taxon>
    </lineage>
</organism>
<keyword evidence="6" id="KW-0862">Zinc</keyword>
<reference evidence="7" key="1">
    <citation type="journal article" date="2023" name="Insect Mol. Biol.">
        <title>Genome sequencing provides insights into the evolution of gene families encoding plant cell wall-degrading enzymes in longhorned beetles.</title>
        <authorList>
            <person name="Shin N.R."/>
            <person name="Okamura Y."/>
            <person name="Kirsch R."/>
            <person name="Pauchet Y."/>
        </authorList>
    </citation>
    <scope>NUCLEOTIDE SEQUENCE</scope>
    <source>
        <strain evidence="7">MMC_N1</strain>
    </source>
</reference>
<evidence type="ECO:0000256" key="1">
    <source>
        <dbReference type="ARBA" id="ARBA00008139"/>
    </source>
</evidence>
<dbReference type="Pfam" id="PF01401">
    <property type="entry name" value="Peptidase_M2"/>
    <property type="match status" value="1"/>
</dbReference>
<dbReference type="Proteomes" id="UP001162164">
    <property type="component" value="Unassembled WGS sequence"/>
</dbReference>
<comment type="cofactor">
    <cofactor evidence="6">
        <name>Zn(2+)</name>
        <dbReference type="ChEBI" id="CHEBI:29105"/>
    </cofactor>
    <text evidence="6">Binds 1 zinc ion per subunit.</text>
</comment>
<evidence type="ECO:0000313" key="7">
    <source>
        <dbReference type="EMBL" id="KAJ8984248.1"/>
    </source>
</evidence>
<dbReference type="Gene3D" id="1.10.1370.30">
    <property type="match status" value="1"/>
</dbReference>
<protein>
    <recommendedName>
        <fullName evidence="6">Angiotensin-converting enzyme</fullName>
        <ecNumber evidence="6">3.4.-.-</ecNumber>
    </recommendedName>
</protein>
<keyword evidence="6" id="KW-0645">Protease</keyword>